<reference evidence="1 2" key="1">
    <citation type="journal article" date="2013" name="Genome Announc.">
        <title>Draft Genome Sequence of Staphylococcus simulans UMC-CNS-990, Isolated from a Case of Chronic Bovine Mastitis.</title>
        <authorList>
            <person name="Calcutt M.J."/>
            <person name="Foecking M.F."/>
            <person name="Hsieh H.Y."/>
            <person name="Perry J."/>
            <person name="Stewart G.C."/>
            <person name="Middleton J.R."/>
        </authorList>
    </citation>
    <scope>NUCLEOTIDE SEQUENCE [LARGE SCALE GENOMIC DNA]</scope>
    <source>
        <strain evidence="1 2">LRHMDP3</strain>
    </source>
</reference>
<sequence>MQIHLDLNSSNTAFFTQADGLGFFVPVIRRKTERVVK</sequence>
<organism evidence="1 2">
    <name type="scientific">Lacticaseibacillus rhamnosus LRHMDP3</name>
    <dbReference type="NCBI Taxonomy" id="1203259"/>
    <lineage>
        <taxon>Bacteria</taxon>
        <taxon>Bacillati</taxon>
        <taxon>Bacillota</taxon>
        <taxon>Bacilli</taxon>
        <taxon>Lactobacillales</taxon>
        <taxon>Lactobacillaceae</taxon>
        <taxon>Lacticaseibacillus</taxon>
    </lineage>
</organism>
<dbReference type="EMBL" id="AMQX01000006">
    <property type="protein sequence ID" value="EKS51096.1"/>
    <property type="molecule type" value="Genomic_DNA"/>
</dbReference>
<accession>A0AB33XUX1</accession>
<gene>
    <name evidence="1" type="ORF">LRHMDP3_1479</name>
</gene>
<dbReference type="Proteomes" id="UP000009352">
    <property type="component" value="Unassembled WGS sequence"/>
</dbReference>
<comment type="caution">
    <text evidence="1">The sequence shown here is derived from an EMBL/GenBank/DDBJ whole genome shotgun (WGS) entry which is preliminary data.</text>
</comment>
<evidence type="ECO:0000313" key="1">
    <source>
        <dbReference type="EMBL" id="EKS51096.1"/>
    </source>
</evidence>
<dbReference type="AlphaFoldDB" id="A0AB33XUX1"/>
<name>A0AB33XUX1_LACRH</name>
<protein>
    <submittedName>
        <fullName evidence="1">Uncharacterized protein</fullName>
    </submittedName>
</protein>
<evidence type="ECO:0000313" key="2">
    <source>
        <dbReference type="Proteomes" id="UP000009352"/>
    </source>
</evidence>
<proteinExistence type="predicted"/>